<accession>A0ABD3PBC4</accession>
<evidence type="ECO:0000256" key="6">
    <source>
        <dbReference type="ARBA" id="ARBA00023065"/>
    </source>
</evidence>
<feature type="repeat" description="ANK" evidence="9">
    <location>
        <begin position="631"/>
        <end position="663"/>
    </location>
</feature>
<evidence type="ECO:0000256" key="3">
    <source>
        <dbReference type="ARBA" id="ARBA00022448"/>
    </source>
</evidence>
<proteinExistence type="inferred from homology"/>
<evidence type="ECO:0000256" key="8">
    <source>
        <dbReference type="ARBA" id="ARBA00023303"/>
    </source>
</evidence>
<dbReference type="GO" id="GO:0034220">
    <property type="term" value="P:monoatomic ion transmembrane transport"/>
    <property type="evidence" value="ECO:0007669"/>
    <property type="project" value="UniProtKB-KW"/>
</dbReference>
<evidence type="ECO:0000256" key="2">
    <source>
        <dbReference type="ARBA" id="ARBA00007929"/>
    </source>
</evidence>
<dbReference type="SUPFAM" id="SSF51206">
    <property type="entry name" value="cAMP-binding domain-like"/>
    <property type="match status" value="1"/>
</dbReference>
<dbReference type="Pfam" id="PF00520">
    <property type="entry name" value="Ion_trans"/>
    <property type="match status" value="1"/>
</dbReference>
<gene>
    <name evidence="12" type="ORF">HJC23_005196</name>
</gene>
<organism evidence="12 13">
    <name type="scientific">Cyclotella cryptica</name>
    <dbReference type="NCBI Taxonomy" id="29204"/>
    <lineage>
        <taxon>Eukaryota</taxon>
        <taxon>Sar</taxon>
        <taxon>Stramenopiles</taxon>
        <taxon>Ochrophyta</taxon>
        <taxon>Bacillariophyta</taxon>
        <taxon>Coscinodiscophyceae</taxon>
        <taxon>Thalassiosirophycidae</taxon>
        <taxon>Stephanodiscales</taxon>
        <taxon>Stephanodiscaceae</taxon>
        <taxon>Cyclotella</taxon>
    </lineage>
</organism>
<dbReference type="Proteomes" id="UP001516023">
    <property type="component" value="Unassembled WGS sequence"/>
</dbReference>
<dbReference type="SMART" id="SM00100">
    <property type="entry name" value="cNMP"/>
    <property type="match status" value="1"/>
</dbReference>
<keyword evidence="3" id="KW-0813">Transport</keyword>
<dbReference type="PROSITE" id="PS50297">
    <property type="entry name" value="ANK_REP_REGION"/>
    <property type="match status" value="1"/>
</dbReference>
<feature type="domain" description="Cyclic nucleotide-binding" evidence="11">
    <location>
        <begin position="365"/>
        <end position="495"/>
    </location>
</feature>
<dbReference type="PANTHER" id="PTHR45743:SF2">
    <property type="entry name" value="POTASSIUM CHANNEL AKT1"/>
    <property type="match status" value="1"/>
</dbReference>
<evidence type="ECO:0000313" key="12">
    <source>
        <dbReference type="EMBL" id="KAL3785039.1"/>
    </source>
</evidence>
<dbReference type="PRINTS" id="PR01463">
    <property type="entry name" value="EAGCHANLFMLY"/>
</dbReference>
<feature type="transmembrane region" description="Helical" evidence="10">
    <location>
        <begin position="263"/>
        <end position="288"/>
    </location>
</feature>
<dbReference type="InterPro" id="IPR003938">
    <property type="entry name" value="K_chnl_volt-dep_EAG/ELK/ERG"/>
</dbReference>
<dbReference type="GO" id="GO:0016020">
    <property type="term" value="C:membrane"/>
    <property type="evidence" value="ECO:0007669"/>
    <property type="project" value="UniProtKB-SubCell"/>
</dbReference>
<dbReference type="SUPFAM" id="SSF48403">
    <property type="entry name" value="Ankyrin repeat"/>
    <property type="match status" value="1"/>
</dbReference>
<keyword evidence="13" id="KW-1185">Reference proteome</keyword>
<dbReference type="Gene3D" id="1.25.40.20">
    <property type="entry name" value="Ankyrin repeat-containing domain"/>
    <property type="match status" value="1"/>
</dbReference>
<dbReference type="EMBL" id="JABMIG020000223">
    <property type="protein sequence ID" value="KAL3785039.1"/>
    <property type="molecule type" value="Genomic_DNA"/>
</dbReference>
<feature type="non-terminal residue" evidence="12">
    <location>
        <position position="669"/>
    </location>
</feature>
<dbReference type="InterPro" id="IPR005821">
    <property type="entry name" value="Ion_trans_dom"/>
</dbReference>
<keyword evidence="7 10" id="KW-0472">Membrane</keyword>
<keyword evidence="6" id="KW-0406">Ion transport</keyword>
<dbReference type="InterPro" id="IPR000595">
    <property type="entry name" value="cNMP-bd_dom"/>
</dbReference>
<dbReference type="Pfam" id="PF00027">
    <property type="entry name" value="cNMP_binding"/>
    <property type="match status" value="1"/>
</dbReference>
<evidence type="ECO:0000256" key="10">
    <source>
        <dbReference type="SAM" id="Phobius"/>
    </source>
</evidence>
<dbReference type="InterPro" id="IPR045319">
    <property type="entry name" value="KAT/AKT"/>
</dbReference>
<dbReference type="PRINTS" id="PR00169">
    <property type="entry name" value="KCHANNEL"/>
</dbReference>
<dbReference type="PANTHER" id="PTHR45743">
    <property type="entry name" value="POTASSIUM CHANNEL AKT1"/>
    <property type="match status" value="1"/>
</dbReference>
<comment type="caution">
    <text evidence="12">The sequence shown here is derived from an EMBL/GenBank/DDBJ whole genome shotgun (WGS) entry which is preliminary data.</text>
</comment>
<name>A0ABD3PBC4_9STRA</name>
<evidence type="ECO:0000256" key="5">
    <source>
        <dbReference type="ARBA" id="ARBA00022989"/>
    </source>
</evidence>
<feature type="transmembrane region" description="Helical" evidence="10">
    <location>
        <begin position="183"/>
        <end position="210"/>
    </location>
</feature>
<dbReference type="PROSITE" id="PS50042">
    <property type="entry name" value="CNMP_BINDING_3"/>
    <property type="match status" value="1"/>
</dbReference>
<sequence length="669" mass="76221">MAKESLLVRLPSGVRSYGSWDEGVDLVEQEQTLGTIWPWNPYYRFWWHMTAVGAILTAFLAPYQIAFEDDPGLLKQLADFLEKALTFIFAVDIIVNFNLAFYQDEMFVFERQQIAREYLSFMFWVDVVGVIPFGSILHYVAHQIGASSETILMLSLVQFLWFVRLHRINKVSAELRNNACVNLLTFTLLRNFAAVVMACHIQACIMYFLARLQHFGDNTWLGPILYESETSFERYVTSLYWSITTFCTVGYGDFEPKNQAEKIAGSIFMLLNIVVAAWIIGSITLLMLTGDNKTREYRESLEILDQYGSMHKFDEALMAKLKRQLQLEFNNREIADEQVLQYFPSAVRRKILRRLYKEHLAKTEIMREVRPQFVDAFLASCTVEIFSPGEEIVERGSILSDLFLLVGGIAEIKLPRLFDDIEQSLHHSGYKQSHLQLGAGDFIGEIGFFTESPQIHSVLSVTVCKTLTMPRSTYKLLAQDHPGSVAKILQNLLAKVECTSMQAQLPRSLEELRVGSNLFYMSGSYQSNDQTDECFEMWSNIASRNESLTVVKDLVKMHMDKNHDDETTRLLFAASRGDTRTISLMCDHGFDPNNHDYDHRTALMVASMKGNADVVKLLLQYNAEPNITDMHGSSALLEATKNGHDDIMNLLFEHEASLCMPDSQAASVL</sequence>
<feature type="transmembrane region" description="Helical" evidence="10">
    <location>
        <begin position="45"/>
        <end position="64"/>
    </location>
</feature>
<comment type="similarity">
    <text evidence="2">Belongs to the potassium channel family. Plant (TC 1.A.1.4) subfamily.</text>
</comment>
<comment type="subcellular location">
    <subcellularLocation>
        <location evidence="1">Membrane</location>
        <topology evidence="1">Multi-pass membrane protein</topology>
    </subcellularLocation>
</comment>
<dbReference type="InterPro" id="IPR036770">
    <property type="entry name" value="Ankyrin_rpt-contain_sf"/>
</dbReference>
<keyword evidence="9" id="KW-0040">ANK repeat</keyword>
<dbReference type="Pfam" id="PF12796">
    <property type="entry name" value="Ank_2"/>
    <property type="match status" value="1"/>
</dbReference>
<protein>
    <recommendedName>
        <fullName evidence="11">Cyclic nucleotide-binding domain-containing protein</fullName>
    </recommendedName>
</protein>
<evidence type="ECO:0000259" key="11">
    <source>
        <dbReference type="PROSITE" id="PS50042"/>
    </source>
</evidence>
<feature type="repeat" description="ANK" evidence="9">
    <location>
        <begin position="598"/>
        <end position="630"/>
    </location>
</feature>
<evidence type="ECO:0000256" key="9">
    <source>
        <dbReference type="PROSITE-ProRule" id="PRU00023"/>
    </source>
</evidence>
<dbReference type="InterPro" id="IPR018490">
    <property type="entry name" value="cNMP-bd_dom_sf"/>
</dbReference>
<keyword evidence="8" id="KW-0407">Ion channel</keyword>
<dbReference type="InterPro" id="IPR002110">
    <property type="entry name" value="Ankyrin_rpt"/>
</dbReference>
<keyword evidence="5 10" id="KW-1133">Transmembrane helix</keyword>
<evidence type="ECO:0000256" key="1">
    <source>
        <dbReference type="ARBA" id="ARBA00004141"/>
    </source>
</evidence>
<dbReference type="Gene3D" id="2.60.120.10">
    <property type="entry name" value="Jelly Rolls"/>
    <property type="match status" value="1"/>
</dbReference>
<keyword evidence="4 10" id="KW-0812">Transmembrane</keyword>
<dbReference type="InterPro" id="IPR014710">
    <property type="entry name" value="RmlC-like_jellyroll"/>
</dbReference>
<dbReference type="PROSITE" id="PS50088">
    <property type="entry name" value="ANK_REPEAT"/>
    <property type="match status" value="2"/>
</dbReference>
<dbReference type="SUPFAM" id="SSF81324">
    <property type="entry name" value="Voltage-gated potassium channels"/>
    <property type="match status" value="1"/>
</dbReference>
<dbReference type="CDD" id="cd00038">
    <property type="entry name" value="CAP_ED"/>
    <property type="match status" value="1"/>
</dbReference>
<feature type="transmembrane region" description="Helical" evidence="10">
    <location>
        <begin position="84"/>
        <end position="101"/>
    </location>
</feature>
<reference evidence="12 13" key="1">
    <citation type="journal article" date="2020" name="G3 (Bethesda)">
        <title>Improved Reference Genome for Cyclotella cryptica CCMP332, a Model for Cell Wall Morphogenesis, Salinity Adaptation, and Lipid Production in Diatoms (Bacillariophyta).</title>
        <authorList>
            <person name="Roberts W.R."/>
            <person name="Downey K.M."/>
            <person name="Ruck E.C."/>
            <person name="Traller J.C."/>
            <person name="Alverson A.J."/>
        </authorList>
    </citation>
    <scope>NUCLEOTIDE SEQUENCE [LARGE SCALE GENOMIC DNA]</scope>
    <source>
        <strain evidence="12 13">CCMP332</strain>
    </source>
</reference>
<feature type="transmembrane region" description="Helical" evidence="10">
    <location>
        <begin position="121"/>
        <end position="140"/>
    </location>
</feature>
<feature type="transmembrane region" description="Helical" evidence="10">
    <location>
        <begin position="146"/>
        <end position="163"/>
    </location>
</feature>
<evidence type="ECO:0000256" key="4">
    <source>
        <dbReference type="ARBA" id="ARBA00022692"/>
    </source>
</evidence>
<dbReference type="SMART" id="SM00248">
    <property type="entry name" value="ANK"/>
    <property type="match status" value="3"/>
</dbReference>
<evidence type="ECO:0000313" key="13">
    <source>
        <dbReference type="Proteomes" id="UP001516023"/>
    </source>
</evidence>
<dbReference type="AlphaFoldDB" id="A0ABD3PBC4"/>
<evidence type="ECO:0000256" key="7">
    <source>
        <dbReference type="ARBA" id="ARBA00023136"/>
    </source>
</evidence>
<dbReference type="Gene3D" id="1.10.287.70">
    <property type="match status" value="1"/>
</dbReference>